<accession>A0A3A3EFW7</accession>
<dbReference type="NCBIfam" id="TIGR02532">
    <property type="entry name" value="IV_pilin_GFxxxE"/>
    <property type="match status" value="1"/>
</dbReference>
<dbReference type="Proteomes" id="UP000265938">
    <property type="component" value="Unassembled WGS sequence"/>
</dbReference>
<dbReference type="PROSITE" id="PS00409">
    <property type="entry name" value="PROKAR_NTER_METHYL"/>
    <property type="match status" value="1"/>
</dbReference>
<organism evidence="1 2">
    <name type="scientific">Pseudoalteromonas gelatinilytica</name>
    <dbReference type="NCBI Taxonomy" id="1703256"/>
    <lineage>
        <taxon>Bacteria</taxon>
        <taxon>Pseudomonadati</taxon>
        <taxon>Pseudomonadota</taxon>
        <taxon>Gammaproteobacteria</taxon>
        <taxon>Alteromonadales</taxon>
        <taxon>Pseudoalteromonadaceae</taxon>
        <taxon>Pseudoalteromonas</taxon>
    </lineage>
</organism>
<gene>
    <name evidence="1" type="ORF">D4741_17185</name>
</gene>
<evidence type="ECO:0000313" key="2">
    <source>
        <dbReference type="Proteomes" id="UP000265938"/>
    </source>
</evidence>
<name>A0A3A3EFW7_9GAMM</name>
<dbReference type="EMBL" id="QYSE01000005">
    <property type="protein sequence ID" value="RJF33683.1"/>
    <property type="molecule type" value="Genomic_DNA"/>
</dbReference>
<dbReference type="InterPro" id="IPR012902">
    <property type="entry name" value="N_methyl_site"/>
</dbReference>
<protein>
    <submittedName>
        <fullName evidence="1">Prepilin-type N-terminal cleavage/methylation domain-containing protein</fullName>
    </submittedName>
</protein>
<reference evidence="1 2" key="1">
    <citation type="submission" date="2018-09" db="EMBL/GenBank/DDBJ databases">
        <title>Identification of marine bacteria producing industrial enzymes.</title>
        <authorList>
            <person name="Cheng T.H."/>
            <person name="Saidin J."/>
            <person name="Muhd D.D."/>
            <person name="Isa M.N.M."/>
            <person name="Bakar M.F.A."/>
            <person name="Ismail N."/>
        </authorList>
    </citation>
    <scope>NUCLEOTIDE SEQUENCE [LARGE SCALE GENOMIC DNA]</scope>
    <source>
        <strain evidence="1 2">MNAD 1.6</strain>
    </source>
</reference>
<proteinExistence type="predicted"/>
<sequence>MLMNKRVQGFTLVELMVALAAGAFLLAGVSLSYSAIKSTIEVSKELENAQEVIRYTSKVFNRSIKQTQLTPTISADKSTITITQPSGVIACDGSATTAQVVEVYSLNGSNLMCSLDGAASERLLTGIETLSFSIVGELVTVSVKPNDLPAQFGNGINIDIALTNTILVKAYGAGGV</sequence>
<dbReference type="AlphaFoldDB" id="A0A3A3EFW7"/>
<dbReference type="Pfam" id="PF07963">
    <property type="entry name" value="N_methyl"/>
    <property type="match status" value="1"/>
</dbReference>
<evidence type="ECO:0000313" key="1">
    <source>
        <dbReference type="EMBL" id="RJF33683.1"/>
    </source>
</evidence>
<comment type="caution">
    <text evidence="1">The sequence shown here is derived from an EMBL/GenBank/DDBJ whole genome shotgun (WGS) entry which is preliminary data.</text>
</comment>